<gene>
    <name evidence="2" type="ORF">CPB83DRAFT_902021</name>
</gene>
<evidence type="ECO:0000256" key="1">
    <source>
        <dbReference type="SAM" id="Phobius"/>
    </source>
</evidence>
<protein>
    <recommendedName>
        <fullName evidence="4">Integral membrane protein</fullName>
    </recommendedName>
</protein>
<keyword evidence="1" id="KW-0472">Membrane</keyword>
<feature type="transmembrane region" description="Helical" evidence="1">
    <location>
        <begin position="20"/>
        <end position="41"/>
    </location>
</feature>
<evidence type="ECO:0000313" key="3">
    <source>
        <dbReference type="Proteomes" id="UP000807306"/>
    </source>
</evidence>
<keyword evidence="1" id="KW-0812">Transmembrane</keyword>
<proteinExistence type="predicted"/>
<sequence length="336" mass="38161">MSWDEDDPFYASSKLFTRTWAACLILPELLAVLATVFRLRLRQKRGLLWWDDLFALTAMIMALPVFGSTYVLLANVQLSPFANRCIGLSVMVSFYSAVMSTRASWVFSIVRTIPTQSSTFRFLSALTYFFAPFLAGNLVPIMASCLKNQTWHFEYPYVCIPPLSASTFAFISSVLTDFILTFTALKLYWSIKFTKTVRRLVLIGFTARSIMIPTVVIALINRHVRQLTKYNLVTHQYLLLHFGLLFSLFACNGLIIITFIYQKRHSNDLESSNQISTLSRIPSSPSTSVELVDYKAREIRSMAARFRPRAYSELSFQGTLTDVSMDLSEVPSQESG</sequence>
<feature type="transmembrane region" description="Helical" evidence="1">
    <location>
        <begin position="240"/>
        <end position="261"/>
    </location>
</feature>
<organism evidence="2 3">
    <name type="scientific">Crepidotus variabilis</name>
    <dbReference type="NCBI Taxonomy" id="179855"/>
    <lineage>
        <taxon>Eukaryota</taxon>
        <taxon>Fungi</taxon>
        <taxon>Dikarya</taxon>
        <taxon>Basidiomycota</taxon>
        <taxon>Agaricomycotina</taxon>
        <taxon>Agaricomycetes</taxon>
        <taxon>Agaricomycetidae</taxon>
        <taxon>Agaricales</taxon>
        <taxon>Agaricineae</taxon>
        <taxon>Crepidotaceae</taxon>
        <taxon>Crepidotus</taxon>
    </lineage>
</organism>
<feature type="transmembrane region" description="Helical" evidence="1">
    <location>
        <begin position="200"/>
        <end position="220"/>
    </location>
</feature>
<dbReference type="AlphaFoldDB" id="A0A9P6EUJ0"/>
<comment type="caution">
    <text evidence="2">The sequence shown here is derived from an EMBL/GenBank/DDBJ whole genome shotgun (WGS) entry which is preliminary data.</text>
</comment>
<dbReference type="EMBL" id="MU157825">
    <property type="protein sequence ID" value="KAF9535137.1"/>
    <property type="molecule type" value="Genomic_DNA"/>
</dbReference>
<keyword evidence="1" id="KW-1133">Transmembrane helix</keyword>
<dbReference type="OrthoDB" id="3229610at2759"/>
<keyword evidence="3" id="KW-1185">Reference proteome</keyword>
<name>A0A9P6EUJ0_9AGAR</name>
<accession>A0A9P6EUJ0</accession>
<feature type="transmembrane region" description="Helical" evidence="1">
    <location>
        <begin position="86"/>
        <end position="110"/>
    </location>
</feature>
<reference evidence="2" key="1">
    <citation type="submission" date="2020-11" db="EMBL/GenBank/DDBJ databases">
        <authorList>
            <consortium name="DOE Joint Genome Institute"/>
            <person name="Ahrendt S."/>
            <person name="Riley R."/>
            <person name="Andreopoulos W."/>
            <person name="Labutti K."/>
            <person name="Pangilinan J."/>
            <person name="Ruiz-Duenas F.J."/>
            <person name="Barrasa J.M."/>
            <person name="Sanchez-Garcia M."/>
            <person name="Camarero S."/>
            <person name="Miyauchi S."/>
            <person name="Serrano A."/>
            <person name="Linde D."/>
            <person name="Babiker R."/>
            <person name="Drula E."/>
            <person name="Ayuso-Fernandez I."/>
            <person name="Pacheco R."/>
            <person name="Padilla G."/>
            <person name="Ferreira P."/>
            <person name="Barriuso J."/>
            <person name="Kellner H."/>
            <person name="Castanera R."/>
            <person name="Alfaro M."/>
            <person name="Ramirez L."/>
            <person name="Pisabarro A.G."/>
            <person name="Kuo A."/>
            <person name="Tritt A."/>
            <person name="Lipzen A."/>
            <person name="He G."/>
            <person name="Yan M."/>
            <person name="Ng V."/>
            <person name="Cullen D."/>
            <person name="Martin F."/>
            <person name="Rosso M.-N."/>
            <person name="Henrissat B."/>
            <person name="Hibbett D."/>
            <person name="Martinez A.T."/>
            <person name="Grigoriev I.V."/>
        </authorList>
    </citation>
    <scope>NUCLEOTIDE SEQUENCE</scope>
    <source>
        <strain evidence="2">CBS 506.95</strain>
    </source>
</reference>
<feature type="transmembrane region" description="Helical" evidence="1">
    <location>
        <begin position="53"/>
        <end position="74"/>
    </location>
</feature>
<dbReference type="Proteomes" id="UP000807306">
    <property type="component" value="Unassembled WGS sequence"/>
</dbReference>
<evidence type="ECO:0000313" key="2">
    <source>
        <dbReference type="EMBL" id="KAF9535137.1"/>
    </source>
</evidence>
<evidence type="ECO:0008006" key="4">
    <source>
        <dbReference type="Google" id="ProtNLM"/>
    </source>
</evidence>
<feature type="transmembrane region" description="Helical" evidence="1">
    <location>
        <begin position="163"/>
        <end position="188"/>
    </location>
</feature>
<feature type="transmembrane region" description="Helical" evidence="1">
    <location>
        <begin position="122"/>
        <end position="143"/>
    </location>
</feature>